<dbReference type="InterPro" id="IPR023214">
    <property type="entry name" value="HAD_sf"/>
</dbReference>
<dbReference type="GO" id="GO:0005829">
    <property type="term" value="C:cytosol"/>
    <property type="evidence" value="ECO:0007669"/>
    <property type="project" value="TreeGrafter"/>
</dbReference>
<dbReference type="PANTHER" id="PTHR43434:SF20">
    <property type="entry name" value="5'-NUCLEOTIDASE"/>
    <property type="match status" value="1"/>
</dbReference>
<dbReference type="SUPFAM" id="SSF56784">
    <property type="entry name" value="HAD-like"/>
    <property type="match status" value="1"/>
</dbReference>
<dbReference type="EMBL" id="DVHU01000080">
    <property type="protein sequence ID" value="HIR93519.1"/>
    <property type="molecule type" value="Genomic_DNA"/>
</dbReference>
<dbReference type="GO" id="GO:0016787">
    <property type="term" value="F:hydrolase activity"/>
    <property type="evidence" value="ECO:0007669"/>
    <property type="project" value="UniProtKB-KW"/>
</dbReference>
<dbReference type="AlphaFoldDB" id="A0A9D1JG30"/>
<protein>
    <submittedName>
        <fullName evidence="1">HAD hydrolase-like protein</fullName>
    </submittedName>
</protein>
<evidence type="ECO:0000313" key="2">
    <source>
        <dbReference type="Proteomes" id="UP000886841"/>
    </source>
</evidence>
<comment type="caution">
    <text evidence="1">The sequence shown here is derived from an EMBL/GenBank/DDBJ whole genome shotgun (WGS) entry which is preliminary data.</text>
</comment>
<keyword evidence="1" id="KW-0378">Hydrolase</keyword>
<accession>A0A9D1JG30</accession>
<dbReference type="SFLD" id="SFLDG01129">
    <property type="entry name" value="C1.5:_HAD__Beta-PGM__Phosphata"/>
    <property type="match status" value="1"/>
</dbReference>
<proteinExistence type="predicted"/>
<reference evidence="1" key="1">
    <citation type="submission" date="2020-10" db="EMBL/GenBank/DDBJ databases">
        <authorList>
            <person name="Gilroy R."/>
        </authorList>
    </citation>
    <scope>NUCLEOTIDE SEQUENCE</scope>
    <source>
        <strain evidence="1">ChiSxjej1B13-7041</strain>
    </source>
</reference>
<dbReference type="Proteomes" id="UP000886841">
    <property type="component" value="Unassembled WGS sequence"/>
</dbReference>
<dbReference type="Pfam" id="PF13419">
    <property type="entry name" value="HAD_2"/>
    <property type="match status" value="1"/>
</dbReference>
<organism evidence="1 2">
    <name type="scientific">Candidatus Egerieimonas intestinavium</name>
    <dbReference type="NCBI Taxonomy" id="2840777"/>
    <lineage>
        <taxon>Bacteria</taxon>
        <taxon>Bacillati</taxon>
        <taxon>Bacillota</taxon>
        <taxon>Clostridia</taxon>
        <taxon>Lachnospirales</taxon>
        <taxon>Lachnospiraceae</taxon>
        <taxon>Lachnospiraceae incertae sedis</taxon>
        <taxon>Candidatus Egerieimonas</taxon>
    </lineage>
</organism>
<evidence type="ECO:0000313" key="1">
    <source>
        <dbReference type="EMBL" id="HIR93519.1"/>
    </source>
</evidence>
<reference evidence="1" key="2">
    <citation type="journal article" date="2021" name="PeerJ">
        <title>Extensive microbial diversity within the chicken gut microbiome revealed by metagenomics and culture.</title>
        <authorList>
            <person name="Gilroy R."/>
            <person name="Ravi A."/>
            <person name="Getino M."/>
            <person name="Pursley I."/>
            <person name="Horton D.L."/>
            <person name="Alikhan N.F."/>
            <person name="Baker D."/>
            <person name="Gharbi K."/>
            <person name="Hall N."/>
            <person name="Watson M."/>
            <person name="Adriaenssens E.M."/>
            <person name="Foster-Nyarko E."/>
            <person name="Jarju S."/>
            <person name="Secka A."/>
            <person name="Antonio M."/>
            <person name="Oren A."/>
            <person name="Chaudhuri R.R."/>
            <person name="La Ragione R."/>
            <person name="Hildebrand F."/>
            <person name="Pallen M.J."/>
        </authorList>
    </citation>
    <scope>NUCLEOTIDE SEQUENCE</scope>
    <source>
        <strain evidence="1">ChiSxjej1B13-7041</strain>
    </source>
</reference>
<gene>
    <name evidence="1" type="ORF">IAB98_08900</name>
</gene>
<dbReference type="InterPro" id="IPR036412">
    <property type="entry name" value="HAD-like_sf"/>
</dbReference>
<sequence>MYSCVLFDLDGTLADTYPGIRASYSYAFRRLGLPFPGEEFVREVIGAPLLEVFQNQCGLSHDRALQATAYYRTCYDREGKHMAQAYQGMSALLATLKARGKSLGLATLKNEIFAAEMLKNLGLVSYFDAIRGMDQGDTLTKAQLLKRCMEDLSAPAGETILVGDSEYDALGALETGIDFLAVTYGYGFPQGKGLGSYQVRGAASSPAEVALLV</sequence>
<name>A0A9D1JG30_9FIRM</name>
<dbReference type="PANTHER" id="PTHR43434">
    <property type="entry name" value="PHOSPHOGLYCOLATE PHOSPHATASE"/>
    <property type="match status" value="1"/>
</dbReference>
<dbReference type="SFLD" id="SFLDS00003">
    <property type="entry name" value="Haloacid_Dehalogenase"/>
    <property type="match status" value="1"/>
</dbReference>
<dbReference type="Gene3D" id="3.40.50.1000">
    <property type="entry name" value="HAD superfamily/HAD-like"/>
    <property type="match status" value="1"/>
</dbReference>
<dbReference type="Gene3D" id="1.10.150.240">
    <property type="entry name" value="Putative phosphatase, domain 2"/>
    <property type="match status" value="1"/>
</dbReference>
<dbReference type="InterPro" id="IPR050155">
    <property type="entry name" value="HAD-like_hydrolase_sf"/>
</dbReference>
<dbReference type="GO" id="GO:0004713">
    <property type="term" value="F:protein tyrosine kinase activity"/>
    <property type="evidence" value="ECO:0007669"/>
    <property type="project" value="TreeGrafter"/>
</dbReference>
<dbReference type="InterPro" id="IPR023198">
    <property type="entry name" value="PGP-like_dom2"/>
</dbReference>
<dbReference type="InterPro" id="IPR041492">
    <property type="entry name" value="HAD_2"/>
</dbReference>